<evidence type="ECO:0000256" key="1">
    <source>
        <dbReference type="SAM" id="MobiDB-lite"/>
    </source>
</evidence>
<keyword evidence="3" id="KW-1185">Reference proteome</keyword>
<reference evidence="3" key="1">
    <citation type="journal article" date="2018" name="Nat. Microbiol.">
        <title>Leveraging single-cell genomics to expand the fungal tree of life.</title>
        <authorList>
            <person name="Ahrendt S.R."/>
            <person name="Quandt C.A."/>
            <person name="Ciobanu D."/>
            <person name="Clum A."/>
            <person name="Salamov A."/>
            <person name="Andreopoulos B."/>
            <person name="Cheng J.F."/>
            <person name="Woyke T."/>
            <person name="Pelin A."/>
            <person name="Henrissat B."/>
            <person name="Reynolds N.K."/>
            <person name="Benny G.L."/>
            <person name="Smith M.E."/>
            <person name="James T.Y."/>
            <person name="Grigoriev I.V."/>
        </authorList>
    </citation>
    <scope>NUCLEOTIDE SEQUENCE [LARGE SCALE GENOMIC DNA]</scope>
</reference>
<dbReference type="AlphaFoldDB" id="A0A4P9XYC2"/>
<dbReference type="SUPFAM" id="SSF50978">
    <property type="entry name" value="WD40 repeat-like"/>
    <property type="match status" value="1"/>
</dbReference>
<sequence length="767" mass="82477">TPNPKTSTLRLYPFDPIPAPSPTESTDSPCPTTLLRPVWKVEEARVAHAGATVTKVVWDGTGEYLASGDTLGRVVLWRQKDCVDEWKRISSIQLPSPPLAMGWFHPGRVCRIANASGTPCLSHHTLGPTNPLGRLGLCVLTLTGSLYCLLQSDADTFITPHTLLPIQEGEGDKDAGSGKENSMEMDEKREDTVTSEKDGKDAMKDEKEQGKSATFPWNEWTMADIHLKNDGILLFASSPCTEKSQEGGMVGVWSIWVEEEMDGDVRVRGRLSDLTRIQGPPSPSTMTSSSLESTFLPTSLQALVLSGDRLGLAGAWVTHRTLDGGSNGMVDEEGKRSGDESLSSLSSSSSSSSTASTSSSSLFLWEVKEPTDPTLLGGTLREDRVIPFAGRCITCLTVHESRIGLGFEDGGVEVRNCAEEPEGMGKKDRVETRVWPSTDPILDVTFSPNGTYLAVMLGGDELALCPLPWDGGGEERLKARLLEGMMNQVDLDDMIGLVHQTWSSSGAPSKGEGVIRQLSSTLLSPEVQGKRDTTDWRVLVSEWVDRLVVSLYRHSSKERIMYQCAHARLQLGAAKDAFDTILPRAPGLGGTTSMGSGQLLSTSMSLSSSSSSTISGGGGSTPVLLPMSSGETSGGSKIEEISGPSPPPAQVIGGGGRMGLGSVMVRPDETSELAIGEWVGWLVELGGRITRDLYATLHTRSFNGIKEGGQTRVWEPQGMAGMILDPVTRKTLYDVAERALRVVERVEKRLERRIATDGSADSLSTNQ</sequence>
<feature type="compositionally biased region" description="Basic and acidic residues" evidence="1">
    <location>
        <begin position="170"/>
        <end position="210"/>
    </location>
</feature>
<feature type="region of interest" description="Disordered" evidence="1">
    <location>
        <begin position="323"/>
        <end position="357"/>
    </location>
</feature>
<feature type="region of interest" description="Disordered" evidence="1">
    <location>
        <begin position="166"/>
        <end position="211"/>
    </location>
</feature>
<gene>
    <name evidence="2" type="ORF">BJ684DRAFT_21966</name>
</gene>
<dbReference type="Proteomes" id="UP000267251">
    <property type="component" value="Unassembled WGS sequence"/>
</dbReference>
<feature type="compositionally biased region" description="Low complexity" evidence="1">
    <location>
        <begin position="341"/>
        <end position="357"/>
    </location>
</feature>
<name>A0A4P9XYC2_9FUNG</name>
<evidence type="ECO:0000313" key="2">
    <source>
        <dbReference type="EMBL" id="RKP11463.1"/>
    </source>
</evidence>
<organism evidence="2 3">
    <name type="scientific">Piptocephalis cylindrospora</name>
    <dbReference type="NCBI Taxonomy" id="1907219"/>
    <lineage>
        <taxon>Eukaryota</taxon>
        <taxon>Fungi</taxon>
        <taxon>Fungi incertae sedis</taxon>
        <taxon>Zoopagomycota</taxon>
        <taxon>Zoopagomycotina</taxon>
        <taxon>Zoopagomycetes</taxon>
        <taxon>Zoopagales</taxon>
        <taxon>Piptocephalidaceae</taxon>
        <taxon>Piptocephalis</taxon>
    </lineage>
</organism>
<feature type="non-terminal residue" evidence="2">
    <location>
        <position position="767"/>
    </location>
</feature>
<protein>
    <submittedName>
        <fullName evidence="2">Uncharacterized protein</fullName>
    </submittedName>
</protein>
<feature type="non-terminal residue" evidence="2">
    <location>
        <position position="1"/>
    </location>
</feature>
<feature type="region of interest" description="Disordered" evidence="1">
    <location>
        <begin position="1"/>
        <end position="31"/>
    </location>
</feature>
<feature type="region of interest" description="Disordered" evidence="1">
    <location>
        <begin position="607"/>
        <end position="649"/>
    </location>
</feature>
<accession>A0A4P9XYC2</accession>
<proteinExistence type="predicted"/>
<evidence type="ECO:0000313" key="3">
    <source>
        <dbReference type="Proteomes" id="UP000267251"/>
    </source>
</evidence>
<dbReference type="InterPro" id="IPR036322">
    <property type="entry name" value="WD40_repeat_dom_sf"/>
</dbReference>
<dbReference type="OrthoDB" id="4139168at2759"/>
<dbReference type="EMBL" id="KZ988889">
    <property type="protein sequence ID" value="RKP11463.1"/>
    <property type="molecule type" value="Genomic_DNA"/>
</dbReference>
<feature type="compositionally biased region" description="Polar residues" evidence="1">
    <location>
        <begin position="22"/>
        <end position="31"/>
    </location>
</feature>